<evidence type="ECO:0000313" key="3">
    <source>
        <dbReference type="Proteomes" id="UP000487757"/>
    </source>
</evidence>
<accession>A0A7K0FSL1</accession>
<dbReference type="InterPro" id="IPR056724">
    <property type="entry name" value="DUF7822"/>
</dbReference>
<evidence type="ECO:0000259" key="1">
    <source>
        <dbReference type="Pfam" id="PF25135"/>
    </source>
</evidence>
<name>A0A7K0FSL1_9SPHI</name>
<keyword evidence="3" id="KW-1185">Reference proteome</keyword>
<organism evidence="2 3">
    <name type="scientific">Pedobacter petrophilus</name>
    <dbReference type="NCBI Taxonomy" id="1908241"/>
    <lineage>
        <taxon>Bacteria</taxon>
        <taxon>Pseudomonadati</taxon>
        <taxon>Bacteroidota</taxon>
        <taxon>Sphingobacteriia</taxon>
        <taxon>Sphingobacteriales</taxon>
        <taxon>Sphingobacteriaceae</taxon>
        <taxon>Pedobacter</taxon>
    </lineage>
</organism>
<dbReference type="InterPro" id="IPR032774">
    <property type="entry name" value="WG_beta_rep"/>
</dbReference>
<gene>
    <name evidence="2" type="ORF">GJU39_00740</name>
</gene>
<evidence type="ECO:0000313" key="2">
    <source>
        <dbReference type="EMBL" id="MRX74598.1"/>
    </source>
</evidence>
<proteinExistence type="predicted"/>
<dbReference type="Pfam" id="PF14903">
    <property type="entry name" value="WG_beta_rep"/>
    <property type="match status" value="3"/>
</dbReference>
<reference evidence="2 3" key="1">
    <citation type="submission" date="2019-11" db="EMBL/GenBank/DDBJ databases">
        <title>Pedobacter petrophilus genome.</title>
        <authorList>
            <person name="Feldbauer M.J."/>
            <person name="Newman J.D."/>
        </authorList>
    </citation>
    <scope>NUCLEOTIDE SEQUENCE [LARGE SCALE GENOMIC DNA]</scope>
    <source>
        <strain evidence="2 3">LMG 29686</strain>
    </source>
</reference>
<dbReference type="PANTHER" id="PTHR37841">
    <property type="entry name" value="GLR2918 PROTEIN"/>
    <property type="match status" value="1"/>
</dbReference>
<dbReference type="OrthoDB" id="5464673at2"/>
<dbReference type="PANTHER" id="PTHR37841:SF1">
    <property type="entry name" value="DUF3298 DOMAIN-CONTAINING PROTEIN"/>
    <property type="match status" value="1"/>
</dbReference>
<comment type="caution">
    <text evidence="2">The sequence shown here is derived from an EMBL/GenBank/DDBJ whole genome shotgun (WGS) entry which is preliminary data.</text>
</comment>
<feature type="domain" description="DUF7822" evidence="1">
    <location>
        <begin position="24"/>
        <end position="150"/>
    </location>
</feature>
<dbReference type="EMBL" id="WKKH01000001">
    <property type="protein sequence ID" value="MRX74598.1"/>
    <property type="molecule type" value="Genomic_DNA"/>
</dbReference>
<dbReference type="RefSeq" id="WP_154278771.1">
    <property type="nucleotide sequence ID" value="NZ_JBHUJQ010000001.1"/>
</dbReference>
<dbReference type="Pfam" id="PF25135">
    <property type="entry name" value="DUF7822"/>
    <property type="match status" value="1"/>
</dbReference>
<dbReference type="Proteomes" id="UP000487757">
    <property type="component" value="Unassembled WGS sequence"/>
</dbReference>
<protein>
    <recommendedName>
        <fullName evidence="1">DUF7822 domain-containing protein</fullName>
    </recommendedName>
</protein>
<dbReference type="AlphaFoldDB" id="A0A7K0FSL1"/>
<sequence>MSHRINIYNITTPSKIEDSDVMVMEWNYEIPLLLQALFIEGGEVGKNIYNTHTDPDYWGLYYELKPGIENLRRFYHFIEKHPLELALDTGKFLEAKTKLFNYLENLPNRYLHIDAWDVFNMDDTPHKYQASQLLASLQQNNQAINNVIQADDISLLDFKLFTNGAAGGFDNFAALLNFSAFDFGWAVIYQEHKAPGQVEIFEENGLYGLKAVNGDVLISPGYDDFYEFDYNTDLAVVVKNNQFGYVNKAGEVAIALSFDDAFDFEGDYAVVQKGGKIGLITLNGQIKFLGNYDNIKLLQPYDQFCSAEINGKHGIINVDGIVILPFQFDHEIADNGTGWFYQVEENGKNCPQIFSDTFKFLGNLDPAFIDPWQLFGAENFVYQIRKHQYQEVNKLVTTNNEVLLTEYEKVVQAYPGGILIYKAKRYGLFKYGKHLVLEFLYHQIIDLKLYLTGSLKSYIPAIPADIQFEPYVFFKVIKDKAAGLYFSIANFEAWLLKPVYEDIKPIYSGFFAVKLNGKWGMISLSGKIETAIEYDEILETIVDGEIAYALKDDEIYVIREFDVLPAGKTNLQQYMDVNIQEGYSFFDRQIQFRMEAYLNRH</sequence>